<dbReference type="PANTHER" id="PTHR43806">
    <property type="entry name" value="PEPTIDASE S8"/>
    <property type="match status" value="1"/>
</dbReference>
<comment type="similarity">
    <text evidence="1 7">Belongs to the peptidase S8 family.</text>
</comment>
<sequence>MTDGFPVNDPLYVTQQAYLEAINVPGAWKRLTSTKMIRKKVTVALIDTGVKPDHPNLVSNLAEGYNVIDKNDDTHDRAGHGTSMAGILGATINNTKGIAGVMDLVNIIPIFASKSPTDQNLTAALDYVIRQREGRDIKFILMAHSDDQIAPYLVGKIVEADQAGILMIVTTGNMRENITTEKRYPCALTQDFDGVLCVGATEESRMRLAGSSNFASYLDIAAPGVGIMTTGNYVRYQIRKGTSAASAIVAGVAAMLYSVAPNLSPGGIKKILKDTSTKGLKDSTGKTTLPFGRVDADKAVAKLIER</sequence>
<evidence type="ECO:0000313" key="10">
    <source>
        <dbReference type="Proteomes" id="UP000591131"/>
    </source>
</evidence>
<comment type="caution">
    <text evidence="9">The sequence shown here is derived from an EMBL/GenBank/DDBJ whole genome shotgun (WGS) entry which is preliminary data.</text>
</comment>
<feature type="active site" description="Charge relay system" evidence="7">
    <location>
        <position position="243"/>
    </location>
</feature>
<dbReference type="GO" id="GO:0004252">
    <property type="term" value="F:serine-type endopeptidase activity"/>
    <property type="evidence" value="ECO:0007669"/>
    <property type="project" value="UniProtKB-UniRule"/>
</dbReference>
<dbReference type="Proteomes" id="UP000591131">
    <property type="component" value="Unassembled WGS sequence"/>
</dbReference>
<feature type="domain" description="Peptidase S8/S53" evidence="8">
    <location>
        <begin position="39"/>
        <end position="281"/>
    </location>
</feature>
<dbReference type="InterPro" id="IPR000209">
    <property type="entry name" value="Peptidase_S8/S53_dom"/>
</dbReference>
<evidence type="ECO:0000256" key="6">
    <source>
        <dbReference type="ARBA" id="ARBA00023619"/>
    </source>
</evidence>
<dbReference type="PROSITE" id="PS00136">
    <property type="entry name" value="SUBTILASE_ASP"/>
    <property type="match status" value="1"/>
</dbReference>
<evidence type="ECO:0000313" key="9">
    <source>
        <dbReference type="EMBL" id="KAF4660087.1"/>
    </source>
</evidence>
<dbReference type="InterPro" id="IPR015500">
    <property type="entry name" value="Peptidase_S8_subtilisin-rel"/>
</dbReference>
<dbReference type="SUPFAM" id="SSF52743">
    <property type="entry name" value="Subtilisin-like"/>
    <property type="match status" value="1"/>
</dbReference>
<dbReference type="InterPro" id="IPR023827">
    <property type="entry name" value="Peptidase_S8_Asp-AS"/>
</dbReference>
<keyword evidence="2 7" id="KW-0645">Protease</keyword>
<gene>
    <name evidence="9" type="primary">SUB2_20</name>
    <name evidence="9" type="ORF">FOL47_007300</name>
</gene>
<dbReference type="Pfam" id="PF00082">
    <property type="entry name" value="Peptidase_S8"/>
    <property type="match status" value="1"/>
</dbReference>
<evidence type="ECO:0000256" key="3">
    <source>
        <dbReference type="ARBA" id="ARBA00022801"/>
    </source>
</evidence>
<keyword evidence="4 7" id="KW-0720">Serine protease</keyword>
<dbReference type="GO" id="GO:0006508">
    <property type="term" value="P:proteolysis"/>
    <property type="evidence" value="ECO:0007669"/>
    <property type="project" value="UniProtKB-KW"/>
</dbReference>
<feature type="active site" description="Charge relay system" evidence="7">
    <location>
        <position position="80"/>
    </location>
</feature>
<dbReference type="Gene3D" id="3.40.50.200">
    <property type="entry name" value="Peptidase S8/S53 domain"/>
    <property type="match status" value="1"/>
</dbReference>
<feature type="active site" description="Charge relay system" evidence="7">
    <location>
        <position position="47"/>
    </location>
</feature>
<protein>
    <recommendedName>
        <fullName evidence="6">subtilisin</fullName>
        <ecNumber evidence="6">3.4.21.62</ecNumber>
    </recommendedName>
</protein>
<dbReference type="PRINTS" id="PR00723">
    <property type="entry name" value="SUBTILISIN"/>
</dbReference>
<evidence type="ECO:0000256" key="1">
    <source>
        <dbReference type="ARBA" id="ARBA00011073"/>
    </source>
</evidence>
<keyword evidence="3 7" id="KW-0378">Hydrolase</keyword>
<dbReference type="InterPro" id="IPR050131">
    <property type="entry name" value="Peptidase_S8_subtilisin-like"/>
</dbReference>
<evidence type="ECO:0000259" key="8">
    <source>
        <dbReference type="Pfam" id="PF00082"/>
    </source>
</evidence>
<dbReference type="EMBL" id="JAAPAO010000427">
    <property type="protein sequence ID" value="KAF4660087.1"/>
    <property type="molecule type" value="Genomic_DNA"/>
</dbReference>
<evidence type="ECO:0000256" key="4">
    <source>
        <dbReference type="ARBA" id="ARBA00022825"/>
    </source>
</evidence>
<proteinExistence type="inferred from homology"/>
<dbReference type="PANTHER" id="PTHR43806:SF11">
    <property type="entry name" value="CEREVISIN-RELATED"/>
    <property type="match status" value="1"/>
</dbReference>
<dbReference type="AlphaFoldDB" id="A0A7J6LLG7"/>
<dbReference type="InterPro" id="IPR036852">
    <property type="entry name" value="Peptidase_S8/S53_dom_sf"/>
</dbReference>
<dbReference type="EC" id="3.4.21.62" evidence="6"/>
<evidence type="ECO:0000256" key="7">
    <source>
        <dbReference type="PROSITE-ProRule" id="PRU01240"/>
    </source>
</evidence>
<name>A0A7J6LLG7_PERCH</name>
<dbReference type="PROSITE" id="PS51892">
    <property type="entry name" value="SUBTILASE"/>
    <property type="match status" value="1"/>
</dbReference>
<accession>A0A7J6LLG7</accession>
<comment type="catalytic activity">
    <reaction evidence="5">
        <text>Hydrolysis of proteins with broad specificity for peptide bonds, and a preference for a large uncharged residue in P1. Hydrolyzes peptide amides.</text>
        <dbReference type="EC" id="3.4.21.62"/>
    </reaction>
</comment>
<reference evidence="9 10" key="1">
    <citation type="submission" date="2020-04" db="EMBL/GenBank/DDBJ databases">
        <title>Perkinsus chesapeaki whole genome sequence.</title>
        <authorList>
            <person name="Bogema D.R."/>
        </authorList>
    </citation>
    <scope>NUCLEOTIDE SEQUENCE [LARGE SCALE GENOMIC DNA]</scope>
    <source>
        <strain evidence="9">ATCC PRA-425</strain>
    </source>
</reference>
<keyword evidence="10" id="KW-1185">Reference proteome</keyword>
<evidence type="ECO:0000256" key="5">
    <source>
        <dbReference type="ARBA" id="ARBA00023529"/>
    </source>
</evidence>
<organism evidence="9 10">
    <name type="scientific">Perkinsus chesapeaki</name>
    <name type="common">Clam parasite</name>
    <name type="synonym">Perkinsus andrewsi</name>
    <dbReference type="NCBI Taxonomy" id="330153"/>
    <lineage>
        <taxon>Eukaryota</taxon>
        <taxon>Sar</taxon>
        <taxon>Alveolata</taxon>
        <taxon>Perkinsozoa</taxon>
        <taxon>Perkinsea</taxon>
        <taxon>Perkinsida</taxon>
        <taxon>Perkinsidae</taxon>
        <taxon>Perkinsus</taxon>
    </lineage>
</organism>
<evidence type="ECO:0000256" key="2">
    <source>
        <dbReference type="ARBA" id="ARBA00022670"/>
    </source>
</evidence>